<evidence type="ECO:0000313" key="3">
    <source>
        <dbReference type="Proteomes" id="UP000886595"/>
    </source>
</evidence>
<keyword evidence="3" id="KW-1185">Reference proteome</keyword>
<dbReference type="EMBL" id="JAAMPC010000016">
    <property type="protein sequence ID" value="KAG2250959.1"/>
    <property type="molecule type" value="Genomic_DNA"/>
</dbReference>
<dbReference type="AlphaFoldDB" id="A0A8X7PJR9"/>
<dbReference type="InterPro" id="IPR012337">
    <property type="entry name" value="RNaseH-like_sf"/>
</dbReference>
<sequence length="405" mass="45803">MVVAPFSSYAAEFNPNRQITTPAFMLPSPAVAEKSSIFEKIQPFIGETLDFITREEEKKEDLVDWAKRLNKDGKFEYAFEIFEWMDKKKMEFSPSELAVYVDLIAQTKGIYAAEEYFNQVEPVFDRTNTRAKNWPAFASIVVRILEYNKKNGRGSLHHLWKREMRIVVAPFSSSAESQITSSSSSSCSAENAKSYIFGKLQFLITETLDFITREEEKKGVSVPTKEDLVFWAKQLDKDGKNHYALEIFEWMDKKKMDNRSSSVVASVPRGALYPPPNYPLDCIVIHTDAAWHSERSLAGLGWIIDTGINSRSYMAHCFFVNSALVAEALALREALATCIDKGIRRRTILAPEVYGVVADILSLSFAFECISFSWSQRVNTKEADALAKQALLNEPFVLTSLDIGV</sequence>
<dbReference type="SUPFAM" id="SSF53098">
    <property type="entry name" value="Ribonuclease H-like"/>
    <property type="match status" value="1"/>
</dbReference>
<dbReference type="OrthoDB" id="1084042at2759"/>
<dbReference type="CDD" id="cd06222">
    <property type="entry name" value="RNase_H_like"/>
    <property type="match status" value="1"/>
</dbReference>
<name>A0A8X7PJR9_BRACI</name>
<gene>
    <name evidence="2" type="ORF">Bca52824_081095</name>
</gene>
<proteinExistence type="inferred from homology"/>
<dbReference type="PANTHER" id="PTHR45717:SF8">
    <property type="entry name" value="OS01G0301000 PROTEIN"/>
    <property type="match status" value="1"/>
</dbReference>
<dbReference type="Proteomes" id="UP000886595">
    <property type="component" value="Unassembled WGS sequence"/>
</dbReference>
<comment type="similarity">
    <text evidence="1">Belongs to the PPR family. P subfamily.</text>
</comment>
<evidence type="ECO:0000313" key="2">
    <source>
        <dbReference type="EMBL" id="KAG2250959.1"/>
    </source>
</evidence>
<comment type="caution">
    <text evidence="2">The sequence shown here is derived from an EMBL/GenBank/DDBJ whole genome shotgun (WGS) entry which is preliminary data.</text>
</comment>
<evidence type="ECO:0008006" key="4">
    <source>
        <dbReference type="Google" id="ProtNLM"/>
    </source>
</evidence>
<protein>
    <recommendedName>
        <fullName evidence="4">RNase H type-1 domain-containing protein</fullName>
    </recommendedName>
</protein>
<dbReference type="InterPro" id="IPR044730">
    <property type="entry name" value="RNase_H-like_dom_plant"/>
</dbReference>
<reference evidence="2 3" key="1">
    <citation type="submission" date="2020-02" db="EMBL/GenBank/DDBJ databases">
        <authorList>
            <person name="Ma Q."/>
            <person name="Huang Y."/>
            <person name="Song X."/>
            <person name="Pei D."/>
        </authorList>
    </citation>
    <scope>NUCLEOTIDE SEQUENCE [LARGE SCALE GENOMIC DNA]</scope>
    <source>
        <strain evidence="2">Sxm20200214</strain>
        <tissue evidence="2">Leaf</tissue>
    </source>
</reference>
<dbReference type="GO" id="GO:0005739">
    <property type="term" value="C:mitochondrion"/>
    <property type="evidence" value="ECO:0007669"/>
    <property type="project" value="TreeGrafter"/>
</dbReference>
<organism evidence="2 3">
    <name type="scientific">Brassica carinata</name>
    <name type="common">Ethiopian mustard</name>
    <name type="synonym">Abyssinian cabbage</name>
    <dbReference type="NCBI Taxonomy" id="52824"/>
    <lineage>
        <taxon>Eukaryota</taxon>
        <taxon>Viridiplantae</taxon>
        <taxon>Streptophyta</taxon>
        <taxon>Embryophyta</taxon>
        <taxon>Tracheophyta</taxon>
        <taxon>Spermatophyta</taxon>
        <taxon>Magnoliopsida</taxon>
        <taxon>eudicotyledons</taxon>
        <taxon>Gunneridae</taxon>
        <taxon>Pentapetalae</taxon>
        <taxon>rosids</taxon>
        <taxon>malvids</taxon>
        <taxon>Brassicales</taxon>
        <taxon>Brassicaceae</taxon>
        <taxon>Brassiceae</taxon>
        <taxon>Brassica</taxon>
    </lineage>
</organism>
<evidence type="ECO:0000256" key="1">
    <source>
        <dbReference type="ARBA" id="ARBA00007626"/>
    </source>
</evidence>
<accession>A0A8X7PJR9</accession>
<dbReference type="PANTHER" id="PTHR45717">
    <property type="entry name" value="OS12G0527900 PROTEIN"/>
    <property type="match status" value="1"/>
</dbReference>